<dbReference type="Proteomes" id="UP001211065">
    <property type="component" value="Unassembled WGS sequence"/>
</dbReference>
<dbReference type="SUPFAM" id="SSF47895">
    <property type="entry name" value="Transducin (alpha subunit), insertion domain"/>
    <property type="match status" value="1"/>
</dbReference>
<protein>
    <submittedName>
        <fullName evidence="7">Guanine nucleotide-binding protein G(T) subunit alpha-2</fullName>
    </submittedName>
</protein>
<evidence type="ECO:0000256" key="4">
    <source>
        <dbReference type="ARBA" id="ARBA00023224"/>
    </source>
</evidence>
<feature type="binding site" evidence="6">
    <location>
        <position position="209"/>
    </location>
    <ligand>
        <name>Mg(2+)</name>
        <dbReference type="ChEBI" id="CHEBI:18420"/>
    </ligand>
</feature>
<evidence type="ECO:0000256" key="2">
    <source>
        <dbReference type="ARBA" id="ARBA00022741"/>
    </source>
</evidence>
<dbReference type="CDD" id="cd00066">
    <property type="entry name" value="G-alpha"/>
    <property type="match status" value="1"/>
</dbReference>
<evidence type="ECO:0000256" key="1">
    <source>
        <dbReference type="ARBA" id="ARBA00022723"/>
    </source>
</evidence>
<keyword evidence="3 5" id="KW-0342">GTP-binding</keyword>
<evidence type="ECO:0000256" key="6">
    <source>
        <dbReference type="PIRSR" id="PIRSR601019-2"/>
    </source>
</evidence>
<keyword evidence="2 5" id="KW-0547">Nucleotide-binding</keyword>
<dbReference type="PANTHER" id="PTHR10218:SF302">
    <property type="entry name" value="GUANINE NUCLEOTIDE-BINDING PROTEIN ALPHA-5 SUBUNIT"/>
    <property type="match status" value="1"/>
</dbReference>
<dbReference type="SMART" id="SM00275">
    <property type="entry name" value="G_alpha"/>
    <property type="match status" value="1"/>
</dbReference>
<evidence type="ECO:0000256" key="5">
    <source>
        <dbReference type="PIRSR" id="PIRSR601019-1"/>
    </source>
</evidence>
<evidence type="ECO:0000256" key="3">
    <source>
        <dbReference type="ARBA" id="ARBA00023134"/>
    </source>
</evidence>
<dbReference type="InterPro" id="IPR001019">
    <property type="entry name" value="Gprotein_alpha_su"/>
</dbReference>
<evidence type="ECO:0000313" key="7">
    <source>
        <dbReference type="EMBL" id="KAJ3227950.1"/>
    </source>
</evidence>
<dbReference type="Pfam" id="PF00503">
    <property type="entry name" value="G-alpha"/>
    <property type="match status" value="1"/>
</dbReference>
<dbReference type="GO" id="GO:0003924">
    <property type="term" value="F:GTPase activity"/>
    <property type="evidence" value="ECO:0007669"/>
    <property type="project" value="InterPro"/>
</dbReference>
<dbReference type="InterPro" id="IPR011025">
    <property type="entry name" value="GproteinA_insert"/>
</dbReference>
<reference evidence="7" key="1">
    <citation type="submission" date="2020-05" db="EMBL/GenBank/DDBJ databases">
        <title>Phylogenomic resolution of chytrid fungi.</title>
        <authorList>
            <person name="Stajich J.E."/>
            <person name="Amses K."/>
            <person name="Simmons R."/>
            <person name="Seto K."/>
            <person name="Myers J."/>
            <person name="Bonds A."/>
            <person name="Quandt C.A."/>
            <person name="Barry K."/>
            <person name="Liu P."/>
            <person name="Grigoriev I."/>
            <person name="Longcore J.E."/>
            <person name="James T.Y."/>
        </authorList>
    </citation>
    <scope>NUCLEOTIDE SEQUENCE</scope>
    <source>
        <strain evidence="7">JEL0476</strain>
    </source>
</reference>
<dbReference type="GO" id="GO:0005834">
    <property type="term" value="C:heterotrimeric G-protein complex"/>
    <property type="evidence" value="ECO:0007669"/>
    <property type="project" value="TreeGrafter"/>
</dbReference>
<organism evidence="7 8">
    <name type="scientific">Clydaea vesicula</name>
    <dbReference type="NCBI Taxonomy" id="447962"/>
    <lineage>
        <taxon>Eukaryota</taxon>
        <taxon>Fungi</taxon>
        <taxon>Fungi incertae sedis</taxon>
        <taxon>Chytridiomycota</taxon>
        <taxon>Chytridiomycota incertae sedis</taxon>
        <taxon>Chytridiomycetes</taxon>
        <taxon>Lobulomycetales</taxon>
        <taxon>Lobulomycetaceae</taxon>
        <taxon>Clydaea</taxon>
    </lineage>
</organism>
<comment type="caution">
    <text evidence="7">The sequence shown here is derived from an EMBL/GenBank/DDBJ whole genome shotgun (WGS) entry which is preliminary data.</text>
</comment>
<dbReference type="GO" id="GO:0007188">
    <property type="term" value="P:adenylate cyclase-modulating G protein-coupled receptor signaling pathway"/>
    <property type="evidence" value="ECO:0007669"/>
    <property type="project" value="TreeGrafter"/>
</dbReference>
<dbReference type="PANTHER" id="PTHR10218">
    <property type="entry name" value="GTP-BINDING PROTEIN ALPHA SUBUNIT"/>
    <property type="match status" value="1"/>
</dbReference>
<keyword evidence="1 6" id="KW-0479">Metal-binding</keyword>
<sequence length="419" mass="49061">MQKYSEDVNVNLSSLVEEGGINLQEELQLDLPRALLRHKFVEKQIKKDLEASKLKGIKLLVLGSGDSGKSTFIRQMRILSNSSTFGFTLEEKDYFKFIIFDNIIQIFKNLLLILSLVDNSLFEKFPADLIDQINNLNCRTDFKEDTFSKLKDIWSHDTIKFCFEQRTNFVEENVFFQDTAAYFMNNLDRFLRLDYVLLDQDIVCCRKQTIGMLETEIIVKPKKLRIFDFGGQKQYRYSLTLIFVALPFTHTHQFSRNYWAPYFDDCKAIIFLSAISSYDQYLTKEEEDLEATSKTNRMVDSLELFSSLINNPILINTKFILFFNKFDLFQTKIKTIKISDYFHEFKGHEGDILPQNERTAKSFFKKKFIDCCRKDNAELMMIHYTNSTDSKVMKKVVNSVIAIIFQGNVQSTGLMDDRM</sequence>
<dbReference type="Gene3D" id="1.10.400.10">
    <property type="entry name" value="GI Alpha 1, domain 2-like"/>
    <property type="match status" value="1"/>
</dbReference>
<name>A0AAD5U807_9FUNG</name>
<dbReference type="GO" id="GO:0005737">
    <property type="term" value="C:cytoplasm"/>
    <property type="evidence" value="ECO:0007669"/>
    <property type="project" value="TreeGrafter"/>
</dbReference>
<gene>
    <name evidence="7" type="primary">GNAT2_2</name>
    <name evidence="7" type="ORF">HK099_007819</name>
</gene>
<dbReference type="EMBL" id="JADGJW010000008">
    <property type="protein sequence ID" value="KAJ3227950.1"/>
    <property type="molecule type" value="Genomic_DNA"/>
</dbReference>
<dbReference type="GO" id="GO:0031683">
    <property type="term" value="F:G-protein beta/gamma-subunit complex binding"/>
    <property type="evidence" value="ECO:0007669"/>
    <property type="project" value="InterPro"/>
</dbReference>
<dbReference type="GO" id="GO:0005525">
    <property type="term" value="F:GTP binding"/>
    <property type="evidence" value="ECO:0007669"/>
    <property type="project" value="UniProtKB-KW"/>
</dbReference>
<proteinExistence type="predicted"/>
<dbReference type="Gene3D" id="3.40.50.300">
    <property type="entry name" value="P-loop containing nucleotide triphosphate hydrolases"/>
    <property type="match status" value="1"/>
</dbReference>
<dbReference type="InterPro" id="IPR027417">
    <property type="entry name" value="P-loop_NTPase"/>
</dbReference>
<dbReference type="GO" id="GO:0001664">
    <property type="term" value="F:G protein-coupled receptor binding"/>
    <property type="evidence" value="ECO:0007669"/>
    <property type="project" value="TreeGrafter"/>
</dbReference>
<keyword evidence="4" id="KW-0807">Transducer</keyword>
<keyword evidence="6" id="KW-0460">Magnesium</keyword>
<keyword evidence="8" id="KW-1185">Reference proteome</keyword>
<dbReference type="GO" id="GO:0046872">
    <property type="term" value="F:metal ion binding"/>
    <property type="evidence" value="ECO:0007669"/>
    <property type="project" value="UniProtKB-KW"/>
</dbReference>
<evidence type="ECO:0000313" key="8">
    <source>
        <dbReference type="Proteomes" id="UP001211065"/>
    </source>
</evidence>
<feature type="binding site" evidence="5">
    <location>
        <begin position="228"/>
        <end position="232"/>
    </location>
    <ligand>
        <name>GTP</name>
        <dbReference type="ChEBI" id="CHEBI:37565"/>
    </ligand>
</feature>
<dbReference type="PRINTS" id="PR00318">
    <property type="entry name" value="GPROTEINA"/>
</dbReference>
<accession>A0AAD5U807</accession>
<dbReference type="SUPFAM" id="SSF52540">
    <property type="entry name" value="P-loop containing nucleoside triphosphate hydrolases"/>
    <property type="match status" value="1"/>
</dbReference>
<feature type="binding site" evidence="6">
    <location>
        <position position="70"/>
    </location>
    <ligand>
        <name>Mg(2+)</name>
        <dbReference type="ChEBI" id="CHEBI:18420"/>
    </ligand>
</feature>
<dbReference type="AlphaFoldDB" id="A0AAD5U807"/>
<dbReference type="PROSITE" id="PS51882">
    <property type="entry name" value="G_ALPHA"/>
    <property type="match status" value="1"/>
</dbReference>
<dbReference type="FunFam" id="3.40.50.300:FF:000692">
    <property type="entry name" value="Guanine nucleotide-binding protein subunit alpha"/>
    <property type="match status" value="1"/>
</dbReference>
<feature type="binding site" evidence="5">
    <location>
        <begin position="324"/>
        <end position="327"/>
    </location>
    <ligand>
        <name>GTP</name>
        <dbReference type="ChEBI" id="CHEBI:37565"/>
    </ligand>
</feature>